<dbReference type="GO" id="GO:0004065">
    <property type="term" value="F:arylsulfatase activity"/>
    <property type="evidence" value="ECO:0007669"/>
    <property type="project" value="UniProtKB-EC"/>
</dbReference>
<feature type="domain" description="Sulfatase N-terminal" evidence="2">
    <location>
        <begin position="368"/>
        <end position="658"/>
    </location>
</feature>
<dbReference type="InterPro" id="IPR000917">
    <property type="entry name" value="Sulfatase_N"/>
</dbReference>
<dbReference type="OrthoDB" id="237120at2"/>
<protein>
    <submittedName>
        <fullName evidence="3">Arylsulfatase</fullName>
        <ecNumber evidence="3">3.1.6.1</ecNumber>
    </submittedName>
</protein>
<dbReference type="AlphaFoldDB" id="A0A518EV19"/>
<evidence type="ECO:0000313" key="3">
    <source>
        <dbReference type="EMBL" id="QDV07942.1"/>
    </source>
</evidence>
<name>A0A518EV19_9BACT</name>
<comment type="similarity">
    <text evidence="1">Belongs to the sulfatase family.</text>
</comment>
<dbReference type="Pfam" id="PF00884">
    <property type="entry name" value="Sulfatase"/>
    <property type="match status" value="1"/>
</dbReference>
<evidence type="ECO:0000313" key="4">
    <source>
        <dbReference type="Proteomes" id="UP000320390"/>
    </source>
</evidence>
<sequence length="831" mass="89124">MEHGASQSLTAAPESPARWHRLAPVATIAWMLLGSFGLAGALAGCHGETTRTEPSAAPFRRVLVEAQGPTRSRDAVELLGTLRASDSPLPWAGTASGGVQQVEVSAPSGSKVAATELLGLDGLKYVRGKVPEAARAFNQVTIEVTTPAVPKIHGAQNEQARLYLYAGGEKLMGAILCELERHGDMQVATFRSALLRGEYVVPDEFAVAFIGRLDSAKLASVTFSRVSDEAFAPPLGQQEGEALPLVHVGTTARRSYGVIGSRPLRTSVTLGTGEEFRAYLALVPKTARPSEQAMFQVSAVGPTGEWKGKFESVGTDRWRPVVIAADHVGAGAVEIEVALTSTIGDDAAIGAFAEPSVRAAKPTGAPPPTVLLITSDTHRADHIGVASADGLVSTPHIDALARRGIHFLDCVAPTNVTAPSHIALMTGMHVRDTGILTNRDVLSAEASTIATRFRDAGYETLAATSVFHLSQAQSGIGHGFDRIDAPLEGDRPGPEAIALMADWIEEAKNAPVFCWVHLYDAHAPYSPPKPYDRKYWDGGDPFRGKVIDTGEAKIPSWIRGLSDRRFPYSQYRAEVDFVDGALGELLDLPRVRSGVTAFTADHGELFGEHGIWWSHSGLYPGIMRIPLVMAWPGAPAGARVRAPVNLMDVGRTLAEVSGLGSPDMPGSDLRSFLEAEPPKEPRFFLGAHHFLAAIEADGWFLTMTLIGHQSSSMAFAREPGEVELYHLESDPNGEHDVLLEELDRARVLRRRLIRWLEDAPRERLNGTAAEADGDAADAMLAALGYSGGQSVEGEAYWDPLTADSNWATNPWHLILDADDVSRSEAAELLAR</sequence>
<dbReference type="Proteomes" id="UP000320390">
    <property type="component" value="Chromosome"/>
</dbReference>
<dbReference type="CDD" id="cd16148">
    <property type="entry name" value="sulfatase_like"/>
    <property type="match status" value="1"/>
</dbReference>
<dbReference type="PANTHER" id="PTHR42693">
    <property type="entry name" value="ARYLSULFATASE FAMILY MEMBER"/>
    <property type="match status" value="1"/>
</dbReference>
<dbReference type="PANTHER" id="PTHR42693:SF33">
    <property type="entry name" value="ARYLSULFATASE"/>
    <property type="match status" value="1"/>
</dbReference>
<proteinExistence type="inferred from homology"/>
<dbReference type="EC" id="3.1.6.1" evidence="3"/>
<dbReference type="RefSeq" id="WP_145199732.1">
    <property type="nucleotide sequence ID" value="NZ_CP036434.1"/>
</dbReference>
<keyword evidence="3" id="KW-0378">Hydrolase</keyword>
<evidence type="ECO:0000259" key="2">
    <source>
        <dbReference type="Pfam" id="PF00884"/>
    </source>
</evidence>
<organism evidence="3 4">
    <name type="scientific">Saltatorellus ferox</name>
    <dbReference type="NCBI Taxonomy" id="2528018"/>
    <lineage>
        <taxon>Bacteria</taxon>
        <taxon>Pseudomonadati</taxon>
        <taxon>Planctomycetota</taxon>
        <taxon>Planctomycetia</taxon>
        <taxon>Planctomycetia incertae sedis</taxon>
        <taxon>Saltatorellus</taxon>
    </lineage>
</organism>
<evidence type="ECO:0000256" key="1">
    <source>
        <dbReference type="ARBA" id="ARBA00008779"/>
    </source>
</evidence>
<dbReference type="Gene3D" id="3.40.720.10">
    <property type="entry name" value="Alkaline Phosphatase, subunit A"/>
    <property type="match status" value="1"/>
</dbReference>
<reference evidence="3 4" key="1">
    <citation type="submission" date="2019-02" db="EMBL/GenBank/DDBJ databases">
        <title>Deep-cultivation of Planctomycetes and their phenomic and genomic characterization uncovers novel biology.</title>
        <authorList>
            <person name="Wiegand S."/>
            <person name="Jogler M."/>
            <person name="Boedeker C."/>
            <person name="Pinto D."/>
            <person name="Vollmers J."/>
            <person name="Rivas-Marin E."/>
            <person name="Kohn T."/>
            <person name="Peeters S.H."/>
            <person name="Heuer A."/>
            <person name="Rast P."/>
            <person name="Oberbeckmann S."/>
            <person name="Bunk B."/>
            <person name="Jeske O."/>
            <person name="Meyerdierks A."/>
            <person name="Storesund J.E."/>
            <person name="Kallscheuer N."/>
            <person name="Luecker S."/>
            <person name="Lage O.M."/>
            <person name="Pohl T."/>
            <person name="Merkel B.J."/>
            <person name="Hornburger P."/>
            <person name="Mueller R.-W."/>
            <person name="Bruemmer F."/>
            <person name="Labrenz M."/>
            <person name="Spormann A.M."/>
            <person name="Op den Camp H."/>
            <person name="Overmann J."/>
            <person name="Amann R."/>
            <person name="Jetten M.S.M."/>
            <person name="Mascher T."/>
            <person name="Medema M.H."/>
            <person name="Devos D.P."/>
            <person name="Kaster A.-K."/>
            <person name="Ovreas L."/>
            <person name="Rohde M."/>
            <person name="Galperin M.Y."/>
            <person name="Jogler C."/>
        </authorList>
    </citation>
    <scope>NUCLEOTIDE SEQUENCE [LARGE SCALE GENOMIC DNA]</scope>
    <source>
        <strain evidence="3 4">Poly30</strain>
    </source>
</reference>
<dbReference type="SUPFAM" id="SSF53649">
    <property type="entry name" value="Alkaline phosphatase-like"/>
    <property type="match status" value="1"/>
</dbReference>
<gene>
    <name evidence="3" type="ORF">Poly30_34780</name>
</gene>
<dbReference type="InterPro" id="IPR050738">
    <property type="entry name" value="Sulfatase"/>
</dbReference>
<keyword evidence="4" id="KW-1185">Reference proteome</keyword>
<accession>A0A518EV19</accession>
<dbReference type="EMBL" id="CP036434">
    <property type="protein sequence ID" value="QDV07942.1"/>
    <property type="molecule type" value="Genomic_DNA"/>
</dbReference>
<dbReference type="InterPro" id="IPR017850">
    <property type="entry name" value="Alkaline_phosphatase_core_sf"/>
</dbReference>